<dbReference type="OrthoDB" id="187348at2759"/>
<dbReference type="GO" id="GO:0015105">
    <property type="term" value="F:arsenite transmembrane transporter activity"/>
    <property type="evidence" value="ECO:0007669"/>
    <property type="project" value="TreeGrafter"/>
</dbReference>
<reference evidence="11 12" key="1">
    <citation type="submission" date="2014-05" db="EMBL/GenBank/DDBJ databases">
        <title>Draft genome sequence of a rare smut relative, Tilletiaria anomala UBC 951.</title>
        <authorList>
            <consortium name="DOE Joint Genome Institute"/>
            <person name="Toome M."/>
            <person name="Kuo A."/>
            <person name="Henrissat B."/>
            <person name="Lipzen A."/>
            <person name="Tritt A."/>
            <person name="Yoshinaga Y."/>
            <person name="Zane M."/>
            <person name="Barry K."/>
            <person name="Grigoriev I.V."/>
            <person name="Spatafora J.W."/>
            <person name="Aimea M.C."/>
        </authorList>
    </citation>
    <scope>NUCLEOTIDE SEQUENCE [LARGE SCALE GENOMIC DNA]</scope>
    <source>
        <strain evidence="11 12">UBC 951</strain>
    </source>
</reference>
<dbReference type="InParanoid" id="A0A066W5A1"/>
<comment type="subcellular location">
    <subcellularLocation>
        <location evidence="1">Cell membrane</location>
        <topology evidence="1">Multi-pass membrane protein</topology>
    </subcellularLocation>
</comment>
<feature type="transmembrane region" description="Helical" evidence="10">
    <location>
        <begin position="134"/>
        <end position="154"/>
    </location>
</feature>
<dbReference type="EMBL" id="JMSN01000038">
    <property type="protein sequence ID" value="KDN45945.1"/>
    <property type="molecule type" value="Genomic_DNA"/>
</dbReference>
<evidence type="ECO:0000256" key="10">
    <source>
        <dbReference type="SAM" id="Phobius"/>
    </source>
</evidence>
<dbReference type="FunFam" id="1.20.1530.20:FF:000009">
    <property type="entry name" value="Arsenite transporter, ACR3 family"/>
    <property type="match status" value="1"/>
</dbReference>
<accession>A0A066W5A1</accession>
<dbReference type="InterPro" id="IPR004706">
    <property type="entry name" value="Arsenical-R_Acr3"/>
</dbReference>
<feature type="transmembrane region" description="Helical" evidence="10">
    <location>
        <begin position="204"/>
        <end position="224"/>
    </location>
</feature>
<evidence type="ECO:0000256" key="4">
    <source>
        <dbReference type="ARBA" id="ARBA00022475"/>
    </source>
</evidence>
<comment type="caution">
    <text evidence="11">The sequence shown here is derived from an EMBL/GenBank/DDBJ whole genome shotgun (WGS) entry which is preliminary data.</text>
</comment>
<dbReference type="GO" id="GO:0005886">
    <property type="term" value="C:plasma membrane"/>
    <property type="evidence" value="ECO:0007669"/>
    <property type="project" value="UniProtKB-SubCell"/>
</dbReference>
<evidence type="ECO:0000256" key="2">
    <source>
        <dbReference type="ARBA" id="ARBA00010110"/>
    </source>
</evidence>
<dbReference type="Gene3D" id="1.20.1530.20">
    <property type="match status" value="1"/>
</dbReference>
<gene>
    <name evidence="11" type="ORF">K437DRAFT_256358</name>
</gene>
<dbReference type="OMA" id="VSDRWNW"/>
<dbReference type="STRING" id="1037660.A0A066W5A1"/>
<evidence type="ECO:0000256" key="9">
    <source>
        <dbReference type="SAM" id="MobiDB-lite"/>
    </source>
</evidence>
<evidence type="ECO:0000313" key="12">
    <source>
        <dbReference type="Proteomes" id="UP000027361"/>
    </source>
</evidence>
<keyword evidence="8 10" id="KW-0472">Membrane</keyword>
<proteinExistence type="inferred from homology"/>
<dbReference type="GO" id="GO:0046685">
    <property type="term" value="P:response to arsenic-containing substance"/>
    <property type="evidence" value="ECO:0007669"/>
    <property type="project" value="UniProtKB-KW"/>
</dbReference>
<feature type="transmembrane region" description="Helical" evidence="10">
    <location>
        <begin position="278"/>
        <end position="296"/>
    </location>
</feature>
<evidence type="ECO:0000256" key="1">
    <source>
        <dbReference type="ARBA" id="ARBA00004651"/>
    </source>
</evidence>
<dbReference type="Proteomes" id="UP000027361">
    <property type="component" value="Unassembled WGS sequence"/>
</dbReference>
<dbReference type="GO" id="GO:0015297">
    <property type="term" value="F:antiporter activity"/>
    <property type="evidence" value="ECO:0007669"/>
    <property type="project" value="InterPro"/>
</dbReference>
<organism evidence="11 12">
    <name type="scientific">Tilletiaria anomala (strain ATCC 24038 / CBS 436.72 / UBC 951)</name>
    <dbReference type="NCBI Taxonomy" id="1037660"/>
    <lineage>
        <taxon>Eukaryota</taxon>
        <taxon>Fungi</taxon>
        <taxon>Dikarya</taxon>
        <taxon>Basidiomycota</taxon>
        <taxon>Ustilaginomycotina</taxon>
        <taxon>Exobasidiomycetes</taxon>
        <taxon>Georgefischeriales</taxon>
        <taxon>Tilletiariaceae</taxon>
        <taxon>Tilletiaria</taxon>
    </lineage>
</organism>
<name>A0A066W5A1_TILAU</name>
<protein>
    <submittedName>
        <fullName evidence="11">Arsenical-resistance protein</fullName>
    </submittedName>
</protein>
<evidence type="ECO:0000313" key="11">
    <source>
        <dbReference type="EMBL" id="KDN45945.1"/>
    </source>
</evidence>
<evidence type="ECO:0000256" key="7">
    <source>
        <dbReference type="ARBA" id="ARBA00022989"/>
    </source>
</evidence>
<comment type="similarity">
    <text evidence="2">Belongs to the arsenical resistance-3 (ACR3) (TC 2.A.59) family.</text>
</comment>
<keyword evidence="7 10" id="KW-1133">Transmembrane helix</keyword>
<evidence type="ECO:0000256" key="6">
    <source>
        <dbReference type="ARBA" id="ARBA00022849"/>
    </source>
</evidence>
<dbReference type="PANTHER" id="PTHR43057">
    <property type="entry name" value="ARSENITE EFFLUX TRANSPORTER"/>
    <property type="match status" value="1"/>
</dbReference>
<feature type="compositionally biased region" description="Basic and acidic residues" evidence="9">
    <location>
        <begin position="408"/>
        <end position="426"/>
    </location>
</feature>
<dbReference type="InterPro" id="IPR002657">
    <property type="entry name" value="BilAc:Na_symport/Acr3"/>
</dbReference>
<dbReference type="Pfam" id="PF01758">
    <property type="entry name" value="SBF"/>
    <property type="match status" value="1"/>
</dbReference>
<dbReference type="RefSeq" id="XP_013243383.1">
    <property type="nucleotide sequence ID" value="XM_013387929.1"/>
</dbReference>
<dbReference type="GeneID" id="25264396"/>
<dbReference type="InterPro" id="IPR038770">
    <property type="entry name" value="Na+/solute_symporter_sf"/>
</dbReference>
<evidence type="ECO:0000256" key="3">
    <source>
        <dbReference type="ARBA" id="ARBA00022448"/>
    </source>
</evidence>
<evidence type="ECO:0000256" key="5">
    <source>
        <dbReference type="ARBA" id="ARBA00022692"/>
    </source>
</evidence>
<dbReference type="NCBIfam" id="TIGR00832">
    <property type="entry name" value="acr3"/>
    <property type="match status" value="1"/>
</dbReference>
<keyword evidence="3" id="KW-0813">Transport</keyword>
<keyword evidence="6" id="KW-0059">Arsenical resistance</keyword>
<feature type="transmembrane region" description="Helical" evidence="10">
    <location>
        <begin position="29"/>
        <end position="48"/>
    </location>
</feature>
<dbReference type="PANTHER" id="PTHR43057:SF1">
    <property type="entry name" value="ARSENICAL-RESISTANCE PROTEIN 3"/>
    <property type="match status" value="1"/>
</dbReference>
<dbReference type="HOGENOM" id="CLU_022869_0_0_1"/>
<dbReference type="GO" id="GO:0015104">
    <property type="term" value="F:antimonite transmembrane transporter activity"/>
    <property type="evidence" value="ECO:0007669"/>
    <property type="project" value="TreeGrafter"/>
</dbReference>
<feature type="region of interest" description="Disordered" evidence="9">
    <location>
        <begin position="402"/>
        <end position="441"/>
    </location>
</feature>
<keyword evidence="5 10" id="KW-0812">Transmembrane</keyword>
<dbReference type="AlphaFoldDB" id="A0A066W5A1"/>
<feature type="transmembrane region" description="Helical" evidence="10">
    <location>
        <begin position="68"/>
        <end position="87"/>
    </location>
</feature>
<keyword evidence="4" id="KW-1003">Cell membrane</keyword>
<evidence type="ECO:0000256" key="8">
    <source>
        <dbReference type="ARBA" id="ARBA00023136"/>
    </source>
</evidence>
<feature type="transmembrane region" description="Helical" evidence="10">
    <location>
        <begin position="99"/>
        <end position="122"/>
    </location>
</feature>
<feature type="transmembrane region" description="Helical" evidence="10">
    <location>
        <begin position="236"/>
        <end position="258"/>
    </location>
</feature>
<sequence length="441" mass="47982">MPATHAQPRRSNAQIALGVWGSLSWLDRLLSLFILIAMVLGVLIGEFAPQARERLAGTGAGTLQGVSAPLVVGLLVMMWPILTKVHYERFPQLLRSANLWAQITLSLLLNWLIAPLLMLALAEATLPDLPTYRTGIVLVGLARCIAMVMVWTNIAKGEPDMCAILVIVNSALQIVLYAPMAVLFIDVISNAQEHVHLEYSKTAIAVLIYLGIPLSAGVLTRFSMQRLLGTRRFDTHFLPYFGILSLVGLLYTILIIFASQSKHILRNLGPSFRTIVPLVLYFSIMWSATFAFIYALNRRASRNKGTGRAFASLPAPACVTWDYQAAVLQSFTAASNNFELAIAVAVAIYGADSDQALAATVGPLVEIPVLLLLTWLSLFFRARLNWGDGGGAVPRCSTMNQQGNVEKTAAENAEKECSSDEERPGDPAKSSAFAIVDGEKQ</sequence>
<keyword evidence="12" id="KW-1185">Reference proteome</keyword>
<feature type="transmembrane region" description="Helical" evidence="10">
    <location>
        <begin position="161"/>
        <end position="184"/>
    </location>
</feature>